<protein>
    <submittedName>
        <fullName evidence="1">Uncharacterized protein</fullName>
    </submittedName>
</protein>
<accession>A0A0F9B403</accession>
<proteinExistence type="predicted"/>
<comment type="caution">
    <text evidence="1">The sequence shown here is derived from an EMBL/GenBank/DDBJ whole genome shotgun (WGS) entry which is preliminary data.</text>
</comment>
<organism evidence="1">
    <name type="scientific">marine sediment metagenome</name>
    <dbReference type="NCBI Taxonomy" id="412755"/>
    <lineage>
        <taxon>unclassified sequences</taxon>
        <taxon>metagenomes</taxon>
        <taxon>ecological metagenomes</taxon>
    </lineage>
</organism>
<evidence type="ECO:0000313" key="1">
    <source>
        <dbReference type="EMBL" id="KKL08517.1"/>
    </source>
</evidence>
<dbReference type="EMBL" id="LAZR01042847">
    <property type="protein sequence ID" value="KKL08517.1"/>
    <property type="molecule type" value="Genomic_DNA"/>
</dbReference>
<sequence>MKDETETETTDGLTEKQRRFLEKIVKVDMSTSATPKNARNAMRLFRVIASMNKTMTLDGVAEILIEYGIKKPGGGTNWSGKYIAYYRQRVRRLASMGEGIFS</sequence>
<dbReference type="AlphaFoldDB" id="A0A0F9B403"/>
<reference evidence="1" key="1">
    <citation type="journal article" date="2015" name="Nature">
        <title>Complex archaea that bridge the gap between prokaryotes and eukaryotes.</title>
        <authorList>
            <person name="Spang A."/>
            <person name="Saw J.H."/>
            <person name="Jorgensen S.L."/>
            <person name="Zaremba-Niedzwiedzka K."/>
            <person name="Martijn J."/>
            <person name="Lind A.E."/>
            <person name="van Eijk R."/>
            <person name="Schleper C."/>
            <person name="Guy L."/>
            <person name="Ettema T.J."/>
        </authorList>
    </citation>
    <scope>NUCLEOTIDE SEQUENCE</scope>
</reference>
<name>A0A0F9B403_9ZZZZ</name>
<gene>
    <name evidence="1" type="ORF">LCGC14_2575050</name>
</gene>